<dbReference type="GO" id="GO:0005737">
    <property type="term" value="C:cytoplasm"/>
    <property type="evidence" value="ECO:0007669"/>
    <property type="project" value="TreeGrafter"/>
</dbReference>
<dbReference type="InterPro" id="IPR050126">
    <property type="entry name" value="Ap4A_hydrolase"/>
</dbReference>
<dbReference type="Proteomes" id="UP000218887">
    <property type="component" value="Unassembled WGS sequence"/>
</dbReference>
<gene>
    <name evidence="2" type="ORF">CIL05_05505</name>
</gene>
<sequence length="242" mass="28085">MRIFFISDIHGNFCAFQKLIDHVKFDPKKDKLVIGGDMINRGPRSAQMLQWAKEYSNNHPHTIHIIAGNHEEMMIWFMKELSPIWMEFGGDETIESFKKVYGSENGWDIAENYAAWLETLPLIYEDEYAIYTHAGIDIYAEKDNQPRDIIWMNKSDLSQMKKENVNKWANGKLIYRGHNPASAVYKEGQFIHSDLGSGVFENERAALALVEVKKHRYFCCTMDGEVSARPIDYNPEKSIRKL</sequence>
<dbReference type="GO" id="GO:0110154">
    <property type="term" value="P:RNA decapping"/>
    <property type="evidence" value="ECO:0007669"/>
    <property type="project" value="TreeGrafter"/>
</dbReference>
<keyword evidence="3" id="KW-1185">Reference proteome</keyword>
<comment type="caution">
    <text evidence="2">The sequence shown here is derived from an EMBL/GenBank/DDBJ whole genome shotgun (WGS) entry which is preliminary data.</text>
</comment>
<name>A0A2A2IFX4_9BACI</name>
<dbReference type="RefSeq" id="WP_095654524.1">
    <property type="nucleotide sequence ID" value="NZ_NPOA01000003.1"/>
</dbReference>
<evidence type="ECO:0000313" key="3">
    <source>
        <dbReference type="Proteomes" id="UP000218887"/>
    </source>
</evidence>
<feature type="domain" description="Calcineurin-like phosphoesterase" evidence="1">
    <location>
        <begin position="1"/>
        <end position="186"/>
    </location>
</feature>
<proteinExistence type="predicted"/>
<dbReference type="OrthoDB" id="384253at2"/>
<dbReference type="GO" id="GO:0016791">
    <property type="term" value="F:phosphatase activity"/>
    <property type="evidence" value="ECO:0007669"/>
    <property type="project" value="TreeGrafter"/>
</dbReference>
<dbReference type="AlphaFoldDB" id="A0A2A2IFX4"/>
<evidence type="ECO:0000313" key="2">
    <source>
        <dbReference type="EMBL" id="PAV30557.1"/>
    </source>
</evidence>
<dbReference type="Pfam" id="PF00149">
    <property type="entry name" value="Metallophos"/>
    <property type="match status" value="1"/>
</dbReference>
<dbReference type="Gene3D" id="3.60.21.10">
    <property type="match status" value="1"/>
</dbReference>
<evidence type="ECO:0000259" key="1">
    <source>
        <dbReference type="Pfam" id="PF00149"/>
    </source>
</evidence>
<accession>A0A2A2IFX4</accession>
<dbReference type="InterPro" id="IPR029052">
    <property type="entry name" value="Metallo-depent_PP-like"/>
</dbReference>
<dbReference type="InterPro" id="IPR004843">
    <property type="entry name" value="Calcineurin-like_PHP"/>
</dbReference>
<dbReference type="EMBL" id="NPOA01000003">
    <property type="protein sequence ID" value="PAV30557.1"/>
    <property type="molecule type" value="Genomic_DNA"/>
</dbReference>
<organism evidence="2 3">
    <name type="scientific">Virgibacillus profundi</name>
    <dbReference type="NCBI Taxonomy" id="2024555"/>
    <lineage>
        <taxon>Bacteria</taxon>
        <taxon>Bacillati</taxon>
        <taxon>Bacillota</taxon>
        <taxon>Bacilli</taxon>
        <taxon>Bacillales</taxon>
        <taxon>Bacillaceae</taxon>
        <taxon>Virgibacillus</taxon>
    </lineage>
</organism>
<reference evidence="2 3" key="1">
    <citation type="submission" date="2017-08" db="EMBL/GenBank/DDBJ databases">
        <title>Virgibacillus indicus sp. nov. and Virgibacillus profoundi sp. nov, two moderately halophilic bacteria isolated from marine sediment by using the Microfluidic Streak Plate.</title>
        <authorList>
            <person name="Xu B."/>
            <person name="Hu B."/>
            <person name="Wang J."/>
            <person name="Zhu Y."/>
            <person name="Huang L."/>
            <person name="Du W."/>
            <person name="Huang Y."/>
        </authorList>
    </citation>
    <scope>NUCLEOTIDE SEQUENCE [LARGE SCALE GENOMIC DNA]</scope>
    <source>
        <strain evidence="2 3">IO3-P3-H5</strain>
    </source>
</reference>
<protein>
    <recommendedName>
        <fullName evidence="1">Calcineurin-like phosphoesterase domain-containing protein</fullName>
    </recommendedName>
</protein>
<dbReference type="SUPFAM" id="SSF56300">
    <property type="entry name" value="Metallo-dependent phosphatases"/>
    <property type="match status" value="1"/>
</dbReference>
<dbReference type="PANTHER" id="PTHR42850">
    <property type="entry name" value="METALLOPHOSPHOESTERASE"/>
    <property type="match status" value="1"/>
</dbReference>
<dbReference type="PANTHER" id="PTHR42850:SF4">
    <property type="entry name" value="ZINC-DEPENDENT ENDOPOLYPHOSPHATASE"/>
    <property type="match status" value="1"/>
</dbReference>
<dbReference type="GO" id="GO:0008803">
    <property type="term" value="F:bis(5'-nucleosyl)-tetraphosphatase (symmetrical) activity"/>
    <property type="evidence" value="ECO:0007669"/>
    <property type="project" value="TreeGrafter"/>
</dbReference>